<organism evidence="2 3">
    <name type="scientific">Heterorhabditis bacteriophora</name>
    <name type="common">Entomopathogenic nematode worm</name>
    <dbReference type="NCBI Taxonomy" id="37862"/>
    <lineage>
        <taxon>Eukaryota</taxon>
        <taxon>Metazoa</taxon>
        <taxon>Ecdysozoa</taxon>
        <taxon>Nematoda</taxon>
        <taxon>Chromadorea</taxon>
        <taxon>Rhabditida</taxon>
        <taxon>Rhabditina</taxon>
        <taxon>Rhabditomorpha</taxon>
        <taxon>Strongyloidea</taxon>
        <taxon>Heterorhabditidae</taxon>
        <taxon>Heterorhabditis</taxon>
    </lineage>
</organism>
<feature type="transmembrane region" description="Helical" evidence="1">
    <location>
        <begin position="58"/>
        <end position="76"/>
    </location>
</feature>
<accession>A0A1I7X503</accession>
<proteinExistence type="predicted"/>
<protein>
    <submittedName>
        <fullName evidence="3">Uncharacterized protein</fullName>
    </submittedName>
</protein>
<evidence type="ECO:0000256" key="1">
    <source>
        <dbReference type="SAM" id="Phobius"/>
    </source>
</evidence>
<dbReference type="AlphaFoldDB" id="A0A1I7X503"/>
<dbReference type="Proteomes" id="UP000095283">
    <property type="component" value="Unplaced"/>
</dbReference>
<evidence type="ECO:0000313" key="3">
    <source>
        <dbReference type="WBParaSite" id="Hba_12470"/>
    </source>
</evidence>
<dbReference type="WBParaSite" id="Hba_12470">
    <property type="protein sequence ID" value="Hba_12470"/>
    <property type="gene ID" value="Hba_12470"/>
</dbReference>
<evidence type="ECO:0000313" key="2">
    <source>
        <dbReference type="Proteomes" id="UP000095283"/>
    </source>
</evidence>
<keyword evidence="1" id="KW-0812">Transmembrane</keyword>
<keyword evidence="2" id="KW-1185">Reference proteome</keyword>
<keyword evidence="1" id="KW-0472">Membrane</keyword>
<name>A0A1I7X503_HETBA</name>
<sequence length="88" mass="10308">MCVHPYLVSVILHTHSIPSEWKAVCDSSTCSTWDSLKMDENIESEPLDLSLPKSEKKYIVILKLGYFVSYVFKTFVHKLKNINYKKRR</sequence>
<reference evidence="3" key="1">
    <citation type="submission" date="2016-11" db="UniProtKB">
        <authorList>
            <consortium name="WormBaseParasite"/>
        </authorList>
    </citation>
    <scope>IDENTIFICATION</scope>
</reference>
<keyword evidence="1" id="KW-1133">Transmembrane helix</keyword>